<comment type="caution">
    <text evidence="6">The sequence shown here is derived from an EMBL/GenBank/DDBJ whole genome shotgun (WGS) entry which is preliminary data.</text>
</comment>
<dbReference type="EMBL" id="LUEZ02000041">
    <property type="protein sequence ID" value="RDB25442.1"/>
    <property type="molecule type" value="Genomic_DNA"/>
</dbReference>
<dbReference type="GO" id="GO:0005634">
    <property type="term" value="C:nucleus"/>
    <property type="evidence" value="ECO:0007669"/>
    <property type="project" value="UniProtKB-UniRule"/>
</dbReference>
<sequence length="526" mass="57276">MPAQRGSKAPASPAEPPKIPRPPNSWILFRSDTSQLLKSQGVVHQSEMSTTIALMWRNLHPTVKAEYERRAEVKKLEHQAAHPNYRFTPKSKETKAREKEEKKAKAENEKKAGGRQSNQTVHRSTGAVTHANPTVPLIQYPFPMPPTNPRWNPAGPSPPLSAASSPSPDDSGNESNVSSLASSSASNRVSMSRNASYDRTRSYYRDYSFSPQTHAPQPSVTQQGLPQQSTSSHYRTTSASSHHSQQEINLGHQQQQQQLQLQQYPSLTPQGYSTQPSPQQQGQLHMPSPSQVNGIGMNLPDQTPFDPLLDPLSQLNGMNTLDGQLDSSLFPFSLPNNLDQNFGMWGPSGFNPSMEQLLSNTSAADCFQMQSNGMDGFAGPLEVDFFQYGQLDPLGLGPLPYSMIAALGEQPLPEADGQNYLSGYMNNASSGNLGNMAGPSSQPFDAAQSAGFSSSSGTPEQSFQTYDELINYNDAFDFPQDTPAIEPQTSAQSTYMPPSGAAFSGNRRVAGSWPATFAMMEKTIDV</sequence>
<accession>A0A369JVS7</accession>
<dbReference type="InterPro" id="IPR050140">
    <property type="entry name" value="SRY-related_HMG-box_TF-like"/>
</dbReference>
<keyword evidence="7" id="KW-1185">Reference proteome</keyword>
<feature type="compositionally biased region" description="Basic and acidic residues" evidence="4">
    <location>
        <begin position="90"/>
        <end position="112"/>
    </location>
</feature>
<feature type="compositionally biased region" description="Low complexity" evidence="4">
    <location>
        <begin position="253"/>
        <end position="263"/>
    </location>
</feature>
<feature type="compositionally biased region" description="Polar residues" evidence="4">
    <location>
        <begin position="115"/>
        <end position="127"/>
    </location>
</feature>
<keyword evidence="3" id="KW-0539">Nucleus</keyword>
<dbReference type="Pfam" id="PF00505">
    <property type="entry name" value="HMG_box"/>
    <property type="match status" value="1"/>
</dbReference>
<evidence type="ECO:0000259" key="5">
    <source>
        <dbReference type="PROSITE" id="PS50118"/>
    </source>
</evidence>
<evidence type="ECO:0000256" key="3">
    <source>
        <dbReference type="PROSITE-ProRule" id="PRU00267"/>
    </source>
</evidence>
<reference evidence="6" key="1">
    <citation type="submission" date="2018-04" db="EMBL/GenBank/DDBJ databases">
        <title>Whole genome sequencing of Hypsizygus marmoreus.</title>
        <authorList>
            <person name="Choi I.-G."/>
            <person name="Min B."/>
            <person name="Kim J.-G."/>
            <person name="Kim S."/>
            <person name="Oh Y.-L."/>
            <person name="Kong W.-S."/>
            <person name="Park H."/>
            <person name="Jeong J."/>
            <person name="Song E.-S."/>
        </authorList>
    </citation>
    <scope>NUCLEOTIDE SEQUENCE [LARGE SCALE GENOMIC DNA]</scope>
    <source>
        <strain evidence="6">51987-8</strain>
    </source>
</reference>
<keyword evidence="2" id="KW-0804">Transcription</keyword>
<dbReference type="InterPro" id="IPR036910">
    <property type="entry name" value="HMG_box_dom_sf"/>
</dbReference>
<feature type="domain" description="HMG box" evidence="5">
    <location>
        <begin position="19"/>
        <end position="86"/>
    </location>
</feature>
<proteinExistence type="predicted"/>
<dbReference type="SUPFAM" id="SSF47095">
    <property type="entry name" value="HMG-box"/>
    <property type="match status" value="1"/>
</dbReference>
<evidence type="ECO:0000256" key="1">
    <source>
        <dbReference type="ARBA" id="ARBA00023125"/>
    </source>
</evidence>
<feature type="compositionally biased region" description="Low complexity" evidence="4">
    <location>
        <begin position="446"/>
        <end position="457"/>
    </location>
</feature>
<dbReference type="CDD" id="cd01389">
    <property type="entry name" value="HMG-box_ROX1-like"/>
    <property type="match status" value="1"/>
</dbReference>
<dbReference type="STRING" id="39966.A0A369JVS7"/>
<feature type="region of interest" description="Disordered" evidence="4">
    <location>
        <begin position="75"/>
        <end position="298"/>
    </location>
</feature>
<gene>
    <name evidence="6" type="primary">FPR1_0</name>
    <name evidence="6" type="ORF">Hypma_008062</name>
</gene>
<dbReference type="GO" id="GO:0030154">
    <property type="term" value="P:cell differentiation"/>
    <property type="evidence" value="ECO:0007669"/>
    <property type="project" value="TreeGrafter"/>
</dbReference>
<keyword evidence="1 3" id="KW-0238">DNA-binding</keyword>
<feature type="region of interest" description="Disordered" evidence="4">
    <location>
        <begin position="434"/>
        <end position="461"/>
    </location>
</feature>
<dbReference type="PROSITE" id="PS50118">
    <property type="entry name" value="HMG_BOX_2"/>
    <property type="match status" value="1"/>
</dbReference>
<feature type="compositionally biased region" description="Polar residues" evidence="4">
    <location>
        <begin position="211"/>
        <end position="252"/>
    </location>
</feature>
<dbReference type="InParanoid" id="A0A369JVS7"/>
<dbReference type="PANTHER" id="PTHR10270">
    <property type="entry name" value="SOX TRANSCRIPTION FACTOR"/>
    <property type="match status" value="1"/>
</dbReference>
<dbReference type="GO" id="GO:0001228">
    <property type="term" value="F:DNA-binding transcription activator activity, RNA polymerase II-specific"/>
    <property type="evidence" value="ECO:0007669"/>
    <property type="project" value="TreeGrafter"/>
</dbReference>
<feature type="compositionally biased region" description="Polar residues" evidence="4">
    <location>
        <begin position="264"/>
        <end position="293"/>
    </location>
</feature>
<feature type="region of interest" description="Disordered" evidence="4">
    <location>
        <begin position="1"/>
        <end position="26"/>
    </location>
</feature>
<protein>
    <submittedName>
        <fullName evidence="6">MAT+ sexual cell fertilization-promoting factor</fullName>
    </submittedName>
</protein>
<evidence type="ECO:0000256" key="2">
    <source>
        <dbReference type="ARBA" id="ARBA00023163"/>
    </source>
</evidence>
<dbReference type="AlphaFoldDB" id="A0A369JVS7"/>
<dbReference type="InterPro" id="IPR009071">
    <property type="entry name" value="HMG_box_dom"/>
</dbReference>
<dbReference type="Gene3D" id="1.10.30.10">
    <property type="entry name" value="High mobility group box domain"/>
    <property type="match status" value="1"/>
</dbReference>
<dbReference type="SMART" id="SM00398">
    <property type="entry name" value="HMG"/>
    <property type="match status" value="1"/>
</dbReference>
<feature type="DNA-binding region" description="HMG box" evidence="3">
    <location>
        <begin position="19"/>
        <end position="86"/>
    </location>
</feature>
<evidence type="ECO:0000313" key="7">
    <source>
        <dbReference type="Proteomes" id="UP000076154"/>
    </source>
</evidence>
<feature type="compositionally biased region" description="Polar residues" evidence="4">
    <location>
        <begin position="434"/>
        <end position="443"/>
    </location>
</feature>
<evidence type="ECO:0000313" key="6">
    <source>
        <dbReference type="EMBL" id="RDB25442.1"/>
    </source>
</evidence>
<feature type="compositionally biased region" description="Low complexity" evidence="4">
    <location>
        <begin position="160"/>
        <end position="195"/>
    </location>
</feature>
<organism evidence="6 7">
    <name type="scientific">Hypsizygus marmoreus</name>
    <name type="common">White beech mushroom</name>
    <name type="synonym">Agaricus marmoreus</name>
    <dbReference type="NCBI Taxonomy" id="39966"/>
    <lineage>
        <taxon>Eukaryota</taxon>
        <taxon>Fungi</taxon>
        <taxon>Dikarya</taxon>
        <taxon>Basidiomycota</taxon>
        <taxon>Agaricomycotina</taxon>
        <taxon>Agaricomycetes</taxon>
        <taxon>Agaricomycetidae</taxon>
        <taxon>Agaricales</taxon>
        <taxon>Tricholomatineae</taxon>
        <taxon>Lyophyllaceae</taxon>
        <taxon>Hypsizygus</taxon>
    </lineage>
</organism>
<name>A0A369JVS7_HYPMA</name>
<dbReference type="GO" id="GO:0000978">
    <property type="term" value="F:RNA polymerase II cis-regulatory region sequence-specific DNA binding"/>
    <property type="evidence" value="ECO:0007669"/>
    <property type="project" value="TreeGrafter"/>
</dbReference>
<feature type="compositionally biased region" description="Pro residues" evidence="4">
    <location>
        <begin position="13"/>
        <end position="23"/>
    </location>
</feature>
<dbReference type="Proteomes" id="UP000076154">
    <property type="component" value="Unassembled WGS sequence"/>
</dbReference>
<evidence type="ECO:0000256" key="4">
    <source>
        <dbReference type="SAM" id="MobiDB-lite"/>
    </source>
</evidence>
<dbReference type="OrthoDB" id="6247875at2759"/>
<dbReference type="PANTHER" id="PTHR10270:SF161">
    <property type="entry name" value="SEX-DETERMINING REGION Y PROTEIN"/>
    <property type="match status" value="1"/>
</dbReference>